<keyword evidence="2" id="KW-0489">Methyltransferase</keyword>
<dbReference type="OrthoDB" id="9795634at2"/>
<proteinExistence type="predicted"/>
<gene>
    <name evidence="2" type="ORF">ASU33_09285</name>
</gene>
<dbReference type="GO" id="GO:0032259">
    <property type="term" value="P:methylation"/>
    <property type="evidence" value="ECO:0007669"/>
    <property type="project" value="UniProtKB-KW"/>
</dbReference>
<evidence type="ECO:0000313" key="3">
    <source>
        <dbReference type="Proteomes" id="UP000054223"/>
    </source>
</evidence>
<protein>
    <submittedName>
        <fullName evidence="2">Methyltransferase type 11</fullName>
    </submittedName>
</protein>
<evidence type="ECO:0000313" key="2">
    <source>
        <dbReference type="EMBL" id="KUG08353.1"/>
    </source>
</evidence>
<dbReference type="Proteomes" id="UP000054223">
    <property type="component" value="Unassembled WGS sequence"/>
</dbReference>
<keyword evidence="2" id="KW-0808">Transferase</keyword>
<sequence>MEAQLEQIREQQKETWNKFSPGWRKWDDFTMNWLKPMGDEIISALQLRSTDVVLDIAAGTGEPGLTIAKMVKDGHVVITDLAEGMLEVARDNAAKRGIRNYETVACDVCELPFADNTFDAVSCRMGFMFFPDMQLAAQEMRRVLKPGGRIAAAVWGRPEQNPWVTMIMGTINKNMQLPAPPPGAPGMFRCGNPGMLADILKQAGLVNISEQEVTGKLRAGSRDNYWTFMNEVAAPVVAAMSKADGSTQAKIKSEVLELVDQKYPDHQAAIDFGARIVCGQKPTA</sequence>
<keyword evidence="3" id="KW-1185">Reference proteome</keyword>
<dbReference type="GO" id="GO:0008168">
    <property type="term" value="F:methyltransferase activity"/>
    <property type="evidence" value="ECO:0007669"/>
    <property type="project" value="UniProtKB-KW"/>
</dbReference>
<dbReference type="PANTHER" id="PTHR43591">
    <property type="entry name" value="METHYLTRANSFERASE"/>
    <property type="match status" value="1"/>
</dbReference>
<dbReference type="InterPro" id="IPR041698">
    <property type="entry name" value="Methyltransf_25"/>
</dbReference>
<accession>A0A9X0HLS6</accession>
<organism evidence="2 3">
    <name type="scientific">Solirubrum puertoriconensis</name>
    <dbReference type="NCBI Taxonomy" id="1751427"/>
    <lineage>
        <taxon>Bacteria</taxon>
        <taxon>Pseudomonadati</taxon>
        <taxon>Bacteroidota</taxon>
        <taxon>Cytophagia</taxon>
        <taxon>Cytophagales</taxon>
    </lineage>
</organism>
<feature type="domain" description="Methyltransferase" evidence="1">
    <location>
        <begin position="53"/>
        <end position="148"/>
    </location>
</feature>
<evidence type="ECO:0000259" key="1">
    <source>
        <dbReference type="Pfam" id="PF13649"/>
    </source>
</evidence>
<dbReference type="InterPro" id="IPR029063">
    <property type="entry name" value="SAM-dependent_MTases_sf"/>
</dbReference>
<dbReference type="CDD" id="cd02440">
    <property type="entry name" value="AdoMet_MTases"/>
    <property type="match status" value="1"/>
</dbReference>
<comment type="caution">
    <text evidence="2">The sequence shown here is derived from an EMBL/GenBank/DDBJ whole genome shotgun (WGS) entry which is preliminary data.</text>
</comment>
<dbReference type="Gene3D" id="3.40.50.150">
    <property type="entry name" value="Vaccinia Virus protein VP39"/>
    <property type="match status" value="1"/>
</dbReference>
<dbReference type="RefSeq" id="WP_059069722.1">
    <property type="nucleotide sequence ID" value="NZ_LNAL01000006.1"/>
</dbReference>
<dbReference type="Pfam" id="PF13649">
    <property type="entry name" value="Methyltransf_25"/>
    <property type="match status" value="1"/>
</dbReference>
<dbReference type="EMBL" id="LNAL01000006">
    <property type="protein sequence ID" value="KUG08353.1"/>
    <property type="molecule type" value="Genomic_DNA"/>
</dbReference>
<reference evidence="2 3" key="1">
    <citation type="submission" date="2015-11" db="EMBL/GenBank/DDBJ databases">
        <title>Solirubrum puertoriconensis gen. nov. an environmental bacteria isolated in Puerto Rico.</title>
        <authorList>
            <person name="Cuebas-Irizarry M.F."/>
            <person name="Montalvo-Rodriguez R."/>
        </authorList>
    </citation>
    <scope>NUCLEOTIDE SEQUENCE [LARGE SCALE GENOMIC DNA]</scope>
    <source>
        <strain evidence="2 3">MC1A</strain>
    </source>
</reference>
<dbReference type="AlphaFoldDB" id="A0A9X0HLS6"/>
<dbReference type="PANTHER" id="PTHR43591:SF24">
    <property type="entry name" value="2-METHOXY-6-POLYPRENYL-1,4-BENZOQUINOL METHYLASE, MITOCHONDRIAL"/>
    <property type="match status" value="1"/>
</dbReference>
<dbReference type="SUPFAM" id="SSF53335">
    <property type="entry name" value="S-adenosyl-L-methionine-dependent methyltransferases"/>
    <property type="match status" value="1"/>
</dbReference>
<name>A0A9X0HLS6_SOLP1</name>